<name>A0ABU2WZS2_9ACTN</name>
<sequence length="283" mass="30263">MTCGDATSPAFNECRRCNTPLGQPAVTPGVPTHPLRRLGTAAAVAVGVASLLYLPSGLFPVFGVQLARAAAERGDRDLLLGAVAAEVLLTLLHLSAVLTAAVLLIIWTWRARRNLEAFPGALPTLNSGWAIAGWLVPFANFVVPARVIANVARDSLWRRATALVGLWWAAWLTFSVGDRILLRLENQRYDRLTPWPRSDTEFATYIRYYQDSVGPRLIPTVACLVAGASLIVLIRRITAAQEDRIAKTTPIGTGHGGLAPDAPYAAPRSAPGHPAPPAGSMPT</sequence>
<dbReference type="RefSeq" id="WP_311412513.1">
    <property type="nucleotide sequence ID" value="NZ_JAVRFL010000017.1"/>
</dbReference>
<feature type="region of interest" description="Disordered" evidence="1">
    <location>
        <begin position="248"/>
        <end position="283"/>
    </location>
</feature>
<comment type="caution">
    <text evidence="4">The sequence shown here is derived from an EMBL/GenBank/DDBJ whole genome shotgun (WGS) entry which is preliminary data.</text>
</comment>
<feature type="transmembrane region" description="Helical" evidence="2">
    <location>
        <begin position="217"/>
        <end position="234"/>
    </location>
</feature>
<evidence type="ECO:0000256" key="1">
    <source>
        <dbReference type="SAM" id="MobiDB-lite"/>
    </source>
</evidence>
<dbReference type="Proteomes" id="UP001180973">
    <property type="component" value="Unassembled WGS sequence"/>
</dbReference>
<dbReference type="Pfam" id="PF14219">
    <property type="entry name" value="DUF4328"/>
    <property type="match status" value="1"/>
</dbReference>
<evidence type="ECO:0000259" key="3">
    <source>
        <dbReference type="Pfam" id="PF14219"/>
    </source>
</evidence>
<organism evidence="4 5">
    <name type="scientific">Micromonospora reichwaldensis</name>
    <dbReference type="NCBI Taxonomy" id="3075516"/>
    <lineage>
        <taxon>Bacteria</taxon>
        <taxon>Bacillati</taxon>
        <taxon>Actinomycetota</taxon>
        <taxon>Actinomycetes</taxon>
        <taxon>Micromonosporales</taxon>
        <taxon>Micromonosporaceae</taxon>
        <taxon>Micromonospora</taxon>
    </lineage>
</organism>
<evidence type="ECO:0000313" key="5">
    <source>
        <dbReference type="Proteomes" id="UP001180973"/>
    </source>
</evidence>
<protein>
    <submittedName>
        <fullName evidence="4">DUF4328 domain-containing protein</fullName>
    </submittedName>
</protein>
<feature type="compositionally biased region" description="Pro residues" evidence="1">
    <location>
        <begin position="273"/>
        <end position="283"/>
    </location>
</feature>
<feature type="transmembrane region" description="Helical" evidence="2">
    <location>
        <begin position="78"/>
        <end position="109"/>
    </location>
</feature>
<feature type="transmembrane region" description="Helical" evidence="2">
    <location>
        <begin position="161"/>
        <end position="182"/>
    </location>
</feature>
<keyword evidence="2" id="KW-1133">Transmembrane helix</keyword>
<evidence type="ECO:0000313" key="4">
    <source>
        <dbReference type="EMBL" id="MDT0530527.1"/>
    </source>
</evidence>
<feature type="transmembrane region" description="Helical" evidence="2">
    <location>
        <begin position="129"/>
        <end position="149"/>
    </location>
</feature>
<gene>
    <name evidence="4" type="ORF">RM555_16160</name>
</gene>
<feature type="transmembrane region" description="Helical" evidence="2">
    <location>
        <begin position="41"/>
        <end position="66"/>
    </location>
</feature>
<reference evidence="4" key="1">
    <citation type="submission" date="2023-09" db="EMBL/GenBank/DDBJ databases">
        <title>30 novel species of actinomycetes from the DSMZ collection.</title>
        <authorList>
            <person name="Nouioui I."/>
        </authorList>
    </citation>
    <scope>NUCLEOTIDE SEQUENCE</scope>
    <source>
        <strain evidence="4">DSM 115977</strain>
    </source>
</reference>
<keyword evidence="5" id="KW-1185">Reference proteome</keyword>
<keyword evidence="2" id="KW-0472">Membrane</keyword>
<feature type="domain" description="DUF4328" evidence="3">
    <location>
        <begin position="77"/>
        <end position="238"/>
    </location>
</feature>
<evidence type="ECO:0000256" key="2">
    <source>
        <dbReference type="SAM" id="Phobius"/>
    </source>
</evidence>
<proteinExistence type="predicted"/>
<keyword evidence="2" id="KW-0812">Transmembrane</keyword>
<accession>A0ABU2WZS2</accession>
<dbReference type="InterPro" id="IPR025565">
    <property type="entry name" value="DUF4328"/>
</dbReference>
<dbReference type="EMBL" id="JAVRFL010000017">
    <property type="protein sequence ID" value="MDT0530527.1"/>
    <property type="molecule type" value="Genomic_DNA"/>
</dbReference>